<evidence type="ECO:0000256" key="1">
    <source>
        <dbReference type="ARBA" id="ARBA00004651"/>
    </source>
</evidence>
<evidence type="ECO:0000256" key="7">
    <source>
        <dbReference type="SAM" id="Phobius"/>
    </source>
</evidence>
<comment type="subcellular location">
    <subcellularLocation>
        <location evidence="1">Cell membrane</location>
        <topology evidence="1">Multi-pass membrane protein</topology>
    </subcellularLocation>
</comment>
<sequence length="419" mass="43523">MAFLRMLRQRHLAILWLSQILSAIGDNLYTIAVVWIAVQVAGSGAGLVVAAQSVSALAFGLLGGVYADRWNRRTTMIVVDLVRAAAVAVLPVVAWTGTLQLWHMAAVAVVIGAMGSLFDPALQASLPSLAGNERTLQATNGLMDITRRLARAIGPSLAGVLVAVLPVSQFFTLDALSYIISAIALLSLGRRFAWKPERAVSHRSGMAGVVGEVIGAVRLVADHRPLVWALISLGVSCIAWSIAFTVGVPLLTKDQLAGSIGAYGLIVGAYGAANVVGNLIVGSLAIRRRVLVLFTGRVVLGSGFLILAAADSLPLAMFGSAIAALGGPMGDLIMLTMIQTDFASGQIGKIFSLRMTVASAGISLGLLLAVPLYSWAPTSLVMIGCGLTILATGVAGLLRFVRGPATPRQSQVEIAPSSD</sequence>
<dbReference type="InterPro" id="IPR036259">
    <property type="entry name" value="MFS_trans_sf"/>
</dbReference>
<dbReference type="GO" id="GO:0005886">
    <property type="term" value="C:plasma membrane"/>
    <property type="evidence" value="ECO:0007669"/>
    <property type="project" value="UniProtKB-SubCell"/>
</dbReference>
<feature type="transmembrane region" description="Helical" evidence="7">
    <location>
        <begin position="290"/>
        <end position="310"/>
    </location>
</feature>
<keyword evidence="2" id="KW-0813">Transport</keyword>
<keyword evidence="3" id="KW-1003">Cell membrane</keyword>
<dbReference type="InterPro" id="IPR020846">
    <property type="entry name" value="MFS_dom"/>
</dbReference>
<evidence type="ECO:0000256" key="3">
    <source>
        <dbReference type="ARBA" id="ARBA00022475"/>
    </source>
</evidence>
<feature type="domain" description="Major facilitator superfamily (MFS) profile" evidence="8">
    <location>
        <begin position="1"/>
        <end position="199"/>
    </location>
</feature>
<feature type="transmembrane region" description="Helical" evidence="7">
    <location>
        <begin position="44"/>
        <end position="65"/>
    </location>
</feature>
<dbReference type="CDD" id="cd06173">
    <property type="entry name" value="MFS_MefA_like"/>
    <property type="match status" value="1"/>
</dbReference>
<evidence type="ECO:0000313" key="9">
    <source>
        <dbReference type="EMBL" id="CCF83129.1"/>
    </source>
</evidence>
<protein>
    <submittedName>
        <fullName evidence="9">Putative Transporter protein</fullName>
    </submittedName>
</protein>
<name>I4EEL7_9BACT</name>
<dbReference type="SUPFAM" id="SSF103473">
    <property type="entry name" value="MFS general substrate transporter"/>
    <property type="match status" value="1"/>
</dbReference>
<dbReference type="AlphaFoldDB" id="I4EEL7"/>
<evidence type="ECO:0000259" key="8">
    <source>
        <dbReference type="PROSITE" id="PS50850"/>
    </source>
</evidence>
<comment type="caution">
    <text evidence="9">The sequence shown here is derived from an EMBL/GenBank/DDBJ whole genome shotgun (WGS) entry which is preliminary data.</text>
</comment>
<dbReference type="OrthoDB" id="9775268at2"/>
<feature type="transmembrane region" description="Helical" evidence="7">
    <location>
        <begin position="12"/>
        <end position="38"/>
    </location>
</feature>
<feature type="transmembrane region" description="Helical" evidence="7">
    <location>
        <begin position="175"/>
        <end position="193"/>
    </location>
</feature>
<evidence type="ECO:0000256" key="2">
    <source>
        <dbReference type="ARBA" id="ARBA00022448"/>
    </source>
</evidence>
<feature type="transmembrane region" description="Helical" evidence="7">
    <location>
        <begin position="350"/>
        <end position="373"/>
    </location>
</feature>
<dbReference type="PROSITE" id="PS50850">
    <property type="entry name" value="MFS"/>
    <property type="match status" value="1"/>
</dbReference>
<dbReference type="InterPro" id="IPR010290">
    <property type="entry name" value="TM_effector"/>
</dbReference>
<evidence type="ECO:0000256" key="4">
    <source>
        <dbReference type="ARBA" id="ARBA00022692"/>
    </source>
</evidence>
<feature type="transmembrane region" description="Helical" evidence="7">
    <location>
        <begin position="101"/>
        <end position="118"/>
    </location>
</feature>
<gene>
    <name evidence="9" type="ORF">NITHO_1910004</name>
</gene>
<evidence type="ECO:0000256" key="6">
    <source>
        <dbReference type="ARBA" id="ARBA00023136"/>
    </source>
</evidence>
<dbReference type="EMBL" id="CAGS01000103">
    <property type="protein sequence ID" value="CCF83129.1"/>
    <property type="molecule type" value="Genomic_DNA"/>
</dbReference>
<dbReference type="Pfam" id="PF05977">
    <property type="entry name" value="MFS_3"/>
    <property type="match status" value="1"/>
</dbReference>
<keyword evidence="6 7" id="KW-0472">Membrane</keyword>
<proteinExistence type="predicted"/>
<dbReference type="Proteomes" id="UP000004221">
    <property type="component" value="Unassembled WGS sequence"/>
</dbReference>
<dbReference type="GO" id="GO:0022857">
    <property type="term" value="F:transmembrane transporter activity"/>
    <property type="evidence" value="ECO:0007669"/>
    <property type="project" value="InterPro"/>
</dbReference>
<dbReference type="Gene3D" id="1.20.1250.20">
    <property type="entry name" value="MFS general substrate transporter like domains"/>
    <property type="match status" value="2"/>
</dbReference>
<feature type="transmembrane region" description="Helical" evidence="7">
    <location>
        <begin position="77"/>
        <end position="95"/>
    </location>
</feature>
<keyword evidence="10" id="KW-1185">Reference proteome</keyword>
<feature type="transmembrane region" description="Helical" evidence="7">
    <location>
        <begin position="149"/>
        <end position="169"/>
    </location>
</feature>
<evidence type="ECO:0000313" key="10">
    <source>
        <dbReference type="Proteomes" id="UP000004221"/>
    </source>
</evidence>
<feature type="transmembrane region" description="Helical" evidence="7">
    <location>
        <begin position="316"/>
        <end position="338"/>
    </location>
</feature>
<dbReference type="RefSeq" id="WP_008475942.1">
    <property type="nucleotide sequence ID" value="NZ_CAGS01000103.1"/>
</dbReference>
<dbReference type="PANTHER" id="PTHR23513">
    <property type="entry name" value="INTEGRAL MEMBRANE EFFLUX PROTEIN-RELATED"/>
    <property type="match status" value="1"/>
</dbReference>
<accession>I4EEL7</accession>
<feature type="transmembrane region" description="Helical" evidence="7">
    <location>
        <begin position="226"/>
        <end position="248"/>
    </location>
</feature>
<feature type="transmembrane region" description="Helical" evidence="7">
    <location>
        <begin position="260"/>
        <end position="281"/>
    </location>
</feature>
<reference evidence="9 10" key="1">
    <citation type="journal article" date="2012" name="ISME J.">
        <title>Nitrification expanded: discovery, physiology and genomics of a nitrite-oxidizing bacterium from the phylum Chloroflexi.</title>
        <authorList>
            <person name="Sorokin D.Y."/>
            <person name="Lucker S."/>
            <person name="Vejmelkova D."/>
            <person name="Kostrikina N.A."/>
            <person name="Kleerebezem R."/>
            <person name="Rijpstra W.I."/>
            <person name="Damste J.S."/>
            <person name="Le Paslier D."/>
            <person name="Muyzer G."/>
            <person name="Wagner M."/>
            <person name="van Loosdrecht M.C."/>
            <person name="Daims H."/>
        </authorList>
    </citation>
    <scope>NUCLEOTIDE SEQUENCE [LARGE SCALE GENOMIC DNA]</scope>
    <source>
        <strain evidence="10">none</strain>
    </source>
</reference>
<evidence type="ECO:0000256" key="5">
    <source>
        <dbReference type="ARBA" id="ARBA00022989"/>
    </source>
</evidence>
<dbReference type="PANTHER" id="PTHR23513:SF11">
    <property type="entry name" value="STAPHYLOFERRIN A TRANSPORTER"/>
    <property type="match status" value="1"/>
</dbReference>
<keyword evidence="4 7" id="KW-0812">Transmembrane</keyword>
<feature type="transmembrane region" description="Helical" evidence="7">
    <location>
        <begin position="379"/>
        <end position="401"/>
    </location>
</feature>
<keyword evidence="5 7" id="KW-1133">Transmembrane helix</keyword>
<organism evidence="9 10">
    <name type="scientific">Nitrolancea hollandica Lb</name>
    <dbReference type="NCBI Taxonomy" id="1129897"/>
    <lineage>
        <taxon>Bacteria</taxon>
        <taxon>Pseudomonadati</taxon>
        <taxon>Thermomicrobiota</taxon>
        <taxon>Thermomicrobia</taxon>
        <taxon>Sphaerobacterales</taxon>
        <taxon>Sphaerobacterineae</taxon>
        <taxon>Sphaerobacteraceae</taxon>
        <taxon>Nitrolancea</taxon>
    </lineage>
</organism>